<protein>
    <submittedName>
        <fullName evidence="2">Uncharacterized protein</fullName>
    </submittedName>
</protein>
<reference evidence="2" key="1">
    <citation type="submission" date="2021-02" db="EMBL/GenBank/DDBJ databases">
        <authorList>
            <person name="Nowell W R."/>
        </authorList>
    </citation>
    <scope>NUCLEOTIDE SEQUENCE</scope>
</reference>
<feature type="compositionally biased region" description="Polar residues" evidence="1">
    <location>
        <begin position="75"/>
        <end position="107"/>
    </location>
</feature>
<dbReference type="AlphaFoldDB" id="A0A819U4G6"/>
<evidence type="ECO:0000313" key="2">
    <source>
        <dbReference type="EMBL" id="CAF4074186.1"/>
    </source>
</evidence>
<evidence type="ECO:0000256" key="1">
    <source>
        <dbReference type="SAM" id="MobiDB-lite"/>
    </source>
</evidence>
<comment type="caution">
    <text evidence="2">The sequence shown here is derived from an EMBL/GenBank/DDBJ whole genome shotgun (WGS) entry which is preliminary data.</text>
</comment>
<proteinExistence type="predicted"/>
<name>A0A819U4G6_9BILA</name>
<organism evidence="2 3">
    <name type="scientific">Adineta steineri</name>
    <dbReference type="NCBI Taxonomy" id="433720"/>
    <lineage>
        <taxon>Eukaryota</taxon>
        <taxon>Metazoa</taxon>
        <taxon>Spiralia</taxon>
        <taxon>Gnathifera</taxon>
        <taxon>Rotifera</taxon>
        <taxon>Eurotatoria</taxon>
        <taxon>Bdelloidea</taxon>
        <taxon>Adinetida</taxon>
        <taxon>Adinetidae</taxon>
        <taxon>Adineta</taxon>
    </lineage>
</organism>
<accession>A0A819U4G6</accession>
<evidence type="ECO:0000313" key="3">
    <source>
        <dbReference type="Proteomes" id="UP000663881"/>
    </source>
</evidence>
<gene>
    <name evidence="2" type="ORF">OKA104_LOCUS34162</name>
</gene>
<feature type="region of interest" description="Disordered" evidence="1">
    <location>
        <begin position="75"/>
        <end position="109"/>
    </location>
</feature>
<sequence>MEHDKKGILQIVQIQIIKKTNQSSEQTKTSVIDETNSSLEKPKITNEEVAIKKSNETSALTATTEVLAKEIGKLNDSSNGISANTKQHANKDQQNYHQDQRYQNQQAPHHRNNYARTMQGNLSYYPSCFSSDHF</sequence>
<dbReference type="Proteomes" id="UP000663881">
    <property type="component" value="Unassembled WGS sequence"/>
</dbReference>
<dbReference type="EMBL" id="CAJOAY010004552">
    <property type="protein sequence ID" value="CAF4074186.1"/>
    <property type="molecule type" value="Genomic_DNA"/>
</dbReference>